<evidence type="ECO:0000313" key="3">
    <source>
        <dbReference type="Proteomes" id="UP000510869"/>
    </source>
</evidence>
<keyword evidence="3" id="KW-1185">Reference proteome</keyword>
<reference evidence="2 3" key="1">
    <citation type="submission" date="2020-07" db="EMBL/GenBank/DDBJ databases">
        <title>Natrinema (YPL30) sp. nov. and Haloterrigena xxxxxx (YPL8) sp. nov., isolated from a salt mine.</title>
        <authorList>
            <person name="Cui H."/>
        </authorList>
    </citation>
    <scope>NUCLEOTIDE SEQUENCE [LARGE SCALE GENOMIC DNA]</scope>
    <source>
        <strain evidence="2 3">YPL13</strain>
    </source>
</reference>
<gene>
    <name evidence="2" type="ORF">HYG81_17125</name>
</gene>
<keyword evidence="1" id="KW-0812">Transmembrane</keyword>
<feature type="transmembrane region" description="Helical" evidence="1">
    <location>
        <begin position="58"/>
        <end position="80"/>
    </location>
</feature>
<dbReference type="EMBL" id="CP059154">
    <property type="protein sequence ID" value="QLK25778.1"/>
    <property type="molecule type" value="Genomic_DNA"/>
</dbReference>
<dbReference type="OrthoDB" id="382793at2157"/>
<name>A0A7D6CNC5_9EURY</name>
<sequence>MIDDSRMTGRSAVAGLGLALVTASAAFGALLGATLPARTGLEEIAVLSVAIPVSPVSLAVYGAVATSALLASLWVAIVVLSRFDEDAVER</sequence>
<evidence type="ECO:0000313" key="2">
    <source>
        <dbReference type="EMBL" id="QLK25778.1"/>
    </source>
</evidence>
<evidence type="ECO:0000256" key="1">
    <source>
        <dbReference type="SAM" id="Phobius"/>
    </source>
</evidence>
<dbReference type="RefSeq" id="WP_180840962.1">
    <property type="nucleotide sequence ID" value="NZ_CP059154.1"/>
</dbReference>
<protein>
    <recommendedName>
        <fullName evidence="4">Cox cluster protein</fullName>
    </recommendedName>
</protein>
<dbReference type="KEGG" id="nay:HYG81_17125"/>
<evidence type="ECO:0008006" key="4">
    <source>
        <dbReference type="Google" id="ProtNLM"/>
    </source>
</evidence>
<dbReference type="InterPro" id="IPR055942">
    <property type="entry name" value="DUF7520"/>
</dbReference>
<proteinExistence type="predicted"/>
<organism evidence="2 3">
    <name type="scientific">Natrinema zhouii</name>
    <dbReference type="NCBI Taxonomy" id="1710539"/>
    <lineage>
        <taxon>Archaea</taxon>
        <taxon>Methanobacteriati</taxon>
        <taxon>Methanobacteriota</taxon>
        <taxon>Stenosarchaea group</taxon>
        <taxon>Halobacteria</taxon>
        <taxon>Halobacteriales</taxon>
        <taxon>Natrialbaceae</taxon>
        <taxon>Natrinema</taxon>
    </lineage>
</organism>
<keyword evidence="1" id="KW-1133">Transmembrane helix</keyword>
<dbReference type="Proteomes" id="UP000510869">
    <property type="component" value="Chromosome"/>
</dbReference>
<dbReference type="Pfam" id="PF24364">
    <property type="entry name" value="DUF7520"/>
    <property type="match status" value="1"/>
</dbReference>
<dbReference type="AlphaFoldDB" id="A0A7D6CNC5"/>
<dbReference type="GeneID" id="56144964"/>
<accession>A0A7D6CNC5</accession>
<keyword evidence="1" id="KW-0472">Membrane</keyword>